<dbReference type="PANTHER" id="PTHR48099">
    <property type="entry name" value="C-1-TETRAHYDROFOLATE SYNTHASE, CYTOPLASMIC-RELATED"/>
    <property type="match status" value="1"/>
</dbReference>
<dbReference type="InterPro" id="IPR000672">
    <property type="entry name" value="THF_DH/CycHdrlase"/>
</dbReference>
<dbReference type="InterPro" id="IPR020867">
    <property type="entry name" value="THF_DH/CycHdrlase_CS"/>
</dbReference>
<dbReference type="PROSITE" id="PS00767">
    <property type="entry name" value="THF_DHG_CYH_2"/>
    <property type="match status" value="1"/>
</dbReference>
<dbReference type="PANTHER" id="PTHR48099:SF5">
    <property type="entry name" value="C-1-TETRAHYDROFOLATE SYNTHASE, CYTOPLASMIC"/>
    <property type="match status" value="1"/>
</dbReference>
<keyword evidence="10 11" id="KW-0511">Multifunctional enzyme</keyword>
<evidence type="ECO:0000256" key="11">
    <source>
        <dbReference type="HAMAP-Rule" id="MF_01576"/>
    </source>
</evidence>
<proteinExistence type="inferred from homology"/>
<dbReference type="Pfam" id="PF00763">
    <property type="entry name" value="THF_DHG_CYH"/>
    <property type="match status" value="1"/>
</dbReference>
<evidence type="ECO:0000256" key="6">
    <source>
        <dbReference type="ARBA" id="ARBA00022857"/>
    </source>
</evidence>
<comment type="function">
    <text evidence="11">Catalyzes the oxidation of 5,10-methylenetetrahydrofolate to 5,10-methenyltetrahydrofolate and then the hydrolysis of 5,10-methenyltetrahydrofolate to 10-formyltetrahydrofolate.</text>
</comment>
<evidence type="ECO:0000313" key="14">
    <source>
        <dbReference type="EMBL" id="HGK54177.1"/>
    </source>
</evidence>
<dbReference type="EC" id="3.5.4.9" evidence="11"/>
<evidence type="ECO:0000256" key="5">
    <source>
        <dbReference type="ARBA" id="ARBA00022801"/>
    </source>
</evidence>
<reference evidence="14" key="1">
    <citation type="journal article" date="2020" name="mSystems">
        <title>Genome- and Community-Level Interaction Insights into Carbon Utilization and Element Cycling Functions of Hydrothermarchaeota in Hydrothermal Sediment.</title>
        <authorList>
            <person name="Zhou Z."/>
            <person name="Liu Y."/>
            <person name="Xu W."/>
            <person name="Pan J."/>
            <person name="Luo Z.H."/>
            <person name="Li M."/>
        </authorList>
    </citation>
    <scope>NUCLEOTIDE SEQUENCE [LARGE SCALE GENOMIC DNA]</scope>
    <source>
        <strain evidence="14">SpSt-695</strain>
    </source>
</reference>
<organism evidence="14">
    <name type="scientific">candidate division WOR-3 bacterium</name>
    <dbReference type="NCBI Taxonomy" id="2052148"/>
    <lineage>
        <taxon>Bacteria</taxon>
        <taxon>Bacteria division WOR-3</taxon>
    </lineage>
</organism>
<dbReference type="FunFam" id="3.40.50.720:FF:000189">
    <property type="entry name" value="Bifunctional protein FolD"/>
    <property type="match status" value="1"/>
</dbReference>
<comment type="similarity">
    <text evidence="11">Belongs to the tetrahydrofolate dehydrogenase/cyclohydrolase family.</text>
</comment>
<feature type="binding site" evidence="11">
    <location>
        <begin position="165"/>
        <end position="167"/>
    </location>
    <ligand>
        <name>NADP(+)</name>
        <dbReference type="ChEBI" id="CHEBI:58349"/>
    </ligand>
</feature>
<dbReference type="GO" id="GO:0006164">
    <property type="term" value="P:purine nucleotide biosynthetic process"/>
    <property type="evidence" value="ECO:0007669"/>
    <property type="project" value="UniProtKB-KW"/>
</dbReference>
<sequence>MAAKIIDGKEVSNFILENLKKEVERLKEKGIIPTLKIFLVGENPASVVYVGNKEKSSKSIGIDAEVLKYDEKITEKELIEEIDKLNKDKSVNGIIVQLPLPSHIDEDRVSISISPEKDVDGFHPYNLGMLLRGTPTLLPATPYGILELLKYYNIQTEGKHVVVVGRSNIVGKPAAVIFLLKDKFGNATVTVCHSKSKNLEDYTRQADILIVAAGQHHLISKDMVKEGAVVIDVGIHRIDDPTKKSGYRLEGDVNFSEVKEIASYITPVPGGVGPMTVAMLLKNVIKATKAQNGIPD</sequence>
<dbReference type="Gene3D" id="3.40.50.10860">
    <property type="entry name" value="Leucine Dehydrogenase, chain A, domain 1"/>
    <property type="match status" value="1"/>
</dbReference>
<keyword evidence="5 11" id="KW-0378">Hydrolase</keyword>
<dbReference type="InterPro" id="IPR020630">
    <property type="entry name" value="THF_DH/CycHdrlase_cat_dom"/>
</dbReference>
<comment type="caution">
    <text evidence="11">Lacks conserved residue(s) required for the propagation of feature annotation.</text>
</comment>
<dbReference type="PRINTS" id="PR00085">
    <property type="entry name" value="THFDHDRGNASE"/>
</dbReference>
<protein>
    <recommendedName>
        <fullName evidence="11">Bifunctional protein FolD</fullName>
    </recommendedName>
    <domain>
        <recommendedName>
            <fullName evidence="11">Methylenetetrahydrofolate dehydrogenase</fullName>
            <ecNumber evidence="11">1.5.1.5</ecNumber>
        </recommendedName>
    </domain>
    <domain>
        <recommendedName>
            <fullName evidence="11">Methenyltetrahydrofolate cyclohydrolase</fullName>
            <ecNumber evidence="11">3.5.4.9</ecNumber>
        </recommendedName>
    </domain>
</protein>
<accession>A0A7V3ZTS5</accession>
<dbReference type="SUPFAM" id="SSF53223">
    <property type="entry name" value="Aminoacid dehydrogenase-like, N-terminal domain"/>
    <property type="match status" value="1"/>
</dbReference>
<dbReference type="EMBL" id="DTDP01000186">
    <property type="protein sequence ID" value="HGK54177.1"/>
    <property type="molecule type" value="Genomic_DNA"/>
</dbReference>
<evidence type="ECO:0000256" key="4">
    <source>
        <dbReference type="ARBA" id="ARBA00022755"/>
    </source>
</evidence>
<evidence type="ECO:0000256" key="3">
    <source>
        <dbReference type="ARBA" id="ARBA00022563"/>
    </source>
</evidence>
<dbReference type="FunFam" id="3.40.50.10860:FF:000005">
    <property type="entry name" value="C-1-tetrahydrofolate synthase, cytoplasmic, putative"/>
    <property type="match status" value="1"/>
</dbReference>
<comment type="pathway">
    <text evidence="1 11">One-carbon metabolism; tetrahydrofolate interconversion.</text>
</comment>
<dbReference type="GO" id="GO:0000105">
    <property type="term" value="P:L-histidine biosynthetic process"/>
    <property type="evidence" value="ECO:0007669"/>
    <property type="project" value="UniProtKB-KW"/>
</dbReference>
<feature type="domain" description="Tetrahydrofolate dehydrogenase/cyclohydrolase NAD(P)-binding" evidence="13">
    <location>
        <begin position="139"/>
        <end position="291"/>
    </location>
</feature>
<name>A0A7V3ZTS5_UNCW3</name>
<comment type="catalytic activity">
    <reaction evidence="11">
        <text>(6R)-5,10-methenyltetrahydrofolate + H2O = (6R)-10-formyltetrahydrofolate + H(+)</text>
        <dbReference type="Rhea" id="RHEA:23700"/>
        <dbReference type="ChEBI" id="CHEBI:15377"/>
        <dbReference type="ChEBI" id="CHEBI:15378"/>
        <dbReference type="ChEBI" id="CHEBI:57455"/>
        <dbReference type="ChEBI" id="CHEBI:195366"/>
        <dbReference type="EC" id="3.5.4.9"/>
    </reaction>
</comment>
<dbReference type="GO" id="GO:0004488">
    <property type="term" value="F:methylenetetrahydrofolate dehydrogenase (NADP+) activity"/>
    <property type="evidence" value="ECO:0007669"/>
    <property type="project" value="UniProtKB-UniRule"/>
</dbReference>
<gene>
    <name evidence="11 14" type="primary">folD</name>
    <name evidence="14" type="ORF">ENU72_04045</name>
</gene>
<dbReference type="InterPro" id="IPR020631">
    <property type="entry name" value="THF_DH/CycHdrlase_NAD-bd_dom"/>
</dbReference>
<dbReference type="Gene3D" id="3.40.50.720">
    <property type="entry name" value="NAD(P)-binding Rossmann-like Domain"/>
    <property type="match status" value="1"/>
</dbReference>
<dbReference type="NCBIfam" id="NF010783">
    <property type="entry name" value="PRK14186.1"/>
    <property type="match status" value="1"/>
</dbReference>
<keyword evidence="4 11" id="KW-0658">Purine biosynthesis</keyword>
<dbReference type="HAMAP" id="MF_01576">
    <property type="entry name" value="THF_DHG_CYH"/>
    <property type="match status" value="1"/>
</dbReference>
<keyword evidence="6 11" id="KW-0521">NADP</keyword>
<dbReference type="GO" id="GO:0009086">
    <property type="term" value="P:methionine biosynthetic process"/>
    <property type="evidence" value="ECO:0007669"/>
    <property type="project" value="UniProtKB-KW"/>
</dbReference>
<feature type="binding site" evidence="11">
    <location>
        <position position="235"/>
    </location>
    <ligand>
        <name>NADP(+)</name>
        <dbReference type="ChEBI" id="CHEBI:58349"/>
    </ligand>
</feature>
<keyword evidence="9 11" id="KW-0486">Methionine biosynthesis</keyword>
<evidence type="ECO:0000259" key="13">
    <source>
        <dbReference type="Pfam" id="PF02882"/>
    </source>
</evidence>
<dbReference type="GO" id="GO:0005829">
    <property type="term" value="C:cytosol"/>
    <property type="evidence" value="ECO:0007669"/>
    <property type="project" value="TreeGrafter"/>
</dbReference>
<keyword evidence="11" id="KW-0028">Amino-acid biosynthesis</keyword>
<dbReference type="InterPro" id="IPR036291">
    <property type="entry name" value="NAD(P)-bd_dom_sf"/>
</dbReference>
<keyword evidence="8 11" id="KW-0368">Histidine biosynthesis</keyword>
<dbReference type="InterPro" id="IPR046346">
    <property type="entry name" value="Aminoacid_DH-like_N_sf"/>
</dbReference>
<evidence type="ECO:0000256" key="1">
    <source>
        <dbReference type="ARBA" id="ARBA00004777"/>
    </source>
</evidence>
<dbReference type="PROSITE" id="PS00766">
    <property type="entry name" value="THF_DHG_CYH_1"/>
    <property type="match status" value="1"/>
</dbReference>
<evidence type="ECO:0000256" key="8">
    <source>
        <dbReference type="ARBA" id="ARBA00023102"/>
    </source>
</evidence>
<evidence type="ECO:0000256" key="7">
    <source>
        <dbReference type="ARBA" id="ARBA00023002"/>
    </source>
</evidence>
<feature type="domain" description="Tetrahydrofolate dehydrogenase/cyclohydrolase catalytic" evidence="12">
    <location>
        <begin position="6"/>
        <end position="120"/>
    </location>
</feature>
<evidence type="ECO:0000259" key="12">
    <source>
        <dbReference type="Pfam" id="PF00763"/>
    </source>
</evidence>
<dbReference type="UniPathway" id="UPA00193"/>
<dbReference type="GO" id="GO:0035999">
    <property type="term" value="P:tetrahydrofolate interconversion"/>
    <property type="evidence" value="ECO:0007669"/>
    <property type="project" value="UniProtKB-UniRule"/>
</dbReference>
<comment type="caution">
    <text evidence="14">The sequence shown here is derived from an EMBL/GenBank/DDBJ whole genome shotgun (WGS) entry which is preliminary data.</text>
</comment>
<keyword evidence="7 11" id="KW-0560">Oxidoreductase</keyword>
<evidence type="ECO:0000256" key="9">
    <source>
        <dbReference type="ARBA" id="ARBA00023167"/>
    </source>
</evidence>
<dbReference type="Pfam" id="PF02882">
    <property type="entry name" value="THF_DHG_CYH_C"/>
    <property type="match status" value="1"/>
</dbReference>
<dbReference type="GO" id="GO:0004477">
    <property type="term" value="F:methenyltetrahydrofolate cyclohydrolase activity"/>
    <property type="evidence" value="ECO:0007669"/>
    <property type="project" value="UniProtKB-UniRule"/>
</dbReference>
<comment type="subunit">
    <text evidence="2 11">Homodimer.</text>
</comment>
<dbReference type="EC" id="1.5.1.5" evidence="11"/>
<dbReference type="CDD" id="cd01080">
    <property type="entry name" value="NAD_bind_m-THF_DH_Cyclohyd"/>
    <property type="match status" value="1"/>
</dbReference>
<dbReference type="SUPFAM" id="SSF51735">
    <property type="entry name" value="NAD(P)-binding Rossmann-fold domains"/>
    <property type="match status" value="1"/>
</dbReference>
<dbReference type="AlphaFoldDB" id="A0A7V3ZTS5"/>
<evidence type="ECO:0000256" key="2">
    <source>
        <dbReference type="ARBA" id="ARBA00011738"/>
    </source>
</evidence>
<comment type="catalytic activity">
    <reaction evidence="11">
        <text>(6R)-5,10-methylene-5,6,7,8-tetrahydrofolate + NADP(+) = (6R)-5,10-methenyltetrahydrofolate + NADPH</text>
        <dbReference type="Rhea" id="RHEA:22812"/>
        <dbReference type="ChEBI" id="CHEBI:15636"/>
        <dbReference type="ChEBI" id="CHEBI:57455"/>
        <dbReference type="ChEBI" id="CHEBI:57783"/>
        <dbReference type="ChEBI" id="CHEBI:58349"/>
        <dbReference type="EC" id="1.5.1.5"/>
    </reaction>
</comment>
<keyword evidence="3 11" id="KW-0554">One-carbon metabolism</keyword>
<evidence type="ECO:0000256" key="10">
    <source>
        <dbReference type="ARBA" id="ARBA00023268"/>
    </source>
</evidence>